<dbReference type="EMBL" id="JBHFFA010000001">
    <property type="protein sequence ID" value="KAL2652556.1"/>
    <property type="molecule type" value="Genomic_DNA"/>
</dbReference>
<sequence length="107" mass="12191">MENFTVHGRLRKGTASKASKSLLFPMFTGRFCFFGRYDRTPSEHIAVDGGKWLLENGEVYTVSQYGQIRQSINTRDSLRRREVDAVVGSLACLWNICIARKEGMGWL</sequence>
<name>A0ABD1ZNU6_9MARC</name>
<dbReference type="AlphaFoldDB" id="A0ABD1ZNU6"/>
<organism evidence="1 2">
    <name type="scientific">Riccia fluitans</name>
    <dbReference type="NCBI Taxonomy" id="41844"/>
    <lineage>
        <taxon>Eukaryota</taxon>
        <taxon>Viridiplantae</taxon>
        <taxon>Streptophyta</taxon>
        <taxon>Embryophyta</taxon>
        <taxon>Marchantiophyta</taxon>
        <taxon>Marchantiopsida</taxon>
        <taxon>Marchantiidae</taxon>
        <taxon>Marchantiales</taxon>
        <taxon>Ricciaceae</taxon>
        <taxon>Riccia</taxon>
    </lineage>
</organism>
<reference evidence="1 2" key="1">
    <citation type="submission" date="2024-09" db="EMBL/GenBank/DDBJ databases">
        <title>Chromosome-scale assembly of Riccia fluitans.</title>
        <authorList>
            <person name="Paukszto L."/>
            <person name="Sawicki J."/>
            <person name="Karawczyk K."/>
            <person name="Piernik-Szablinska J."/>
            <person name="Szczecinska M."/>
            <person name="Mazdziarz M."/>
        </authorList>
    </citation>
    <scope>NUCLEOTIDE SEQUENCE [LARGE SCALE GENOMIC DNA]</scope>
    <source>
        <strain evidence="1">Rf_01</strain>
        <tissue evidence="1">Aerial parts of the thallus</tissue>
    </source>
</reference>
<proteinExistence type="predicted"/>
<comment type="caution">
    <text evidence="1">The sequence shown here is derived from an EMBL/GenBank/DDBJ whole genome shotgun (WGS) entry which is preliminary data.</text>
</comment>
<keyword evidence="2" id="KW-1185">Reference proteome</keyword>
<accession>A0ABD1ZNU6</accession>
<protein>
    <submittedName>
        <fullName evidence="1">Uncharacterized protein</fullName>
    </submittedName>
</protein>
<dbReference type="Proteomes" id="UP001605036">
    <property type="component" value="Unassembled WGS sequence"/>
</dbReference>
<gene>
    <name evidence="1" type="ORF">R1flu_020684</name>
</gene>
<evidence type="ECO:0000313" key="1">
    <source>
        <dbReference type="EMBL" id="KAL2652556.1"/>
    </source>
</evidence>
<evidence type="ECO:0000313" key="2">
    <source>
        <dbReference type="Proteomes" id="UP001605036"/>
    </source>
</evidence>